<organism evidence="2 3">
    <name type="scientific">Necator americanus</name>
    <name type="common">Human hookworm</name>
    <dbReference type="NCBI Taxonomy" id="51031"/>
    <lineage>
        <taxon>Eukaryota</taxon>
        <taxon>Metazoa</taxon>
        <taxon>Ecdysozoa</taxon>
        <taxon>Nematoda</taxon>
        <taxon>Chromadorea</taxon>
        <taxon>Rhabditida</taxon>
        <taxon>Rhabditina</taxon>
        <taxon>Rhabditomorpha</taxon>
        <taxon>Strongyloidea</taxon>
        <taxon>Ancylostomatidae</taxon>
        <taxon>Bunostominae</taxon>
        <taxon>Necator</taxon>
    </lineage>
</organism>
<proteinExistence type="predicted"/>
<gene>
    <name evidence="2" type="ORF">NECAME_09212</name>
</gene>
<evidence type="ECO:0000256" key="1">
    <source>
        <dbReference type="SAM" id="MobiDB-lite"/>
    </source>
</evidence>
<feature type="non-terminal residue" evidence="2">
    <location>
        <position position="70"/>
    </location>
</feature>
<dbReference type="AlphaFoldDB" id="W2THE3"/>
<dbReference type="EMBL" id="KI659104">
    <property type="protein sequence ID" value="ETN80422.1"/>
    <property type="molecule type" value="Genomic_DNA"/>
</dbReference>
<feature type="compositionally biased region" description="Low complexity" evidence="1">
    <location>
        <begin position="60"/>
        <end position="70"/>
    </location>
</feature>
<name>W2THE3_NECAM</name>
<accession>W2THE3</accession>
<protein>
    <submittedName>
        <fullName evidence="2">Uncharacterized protein</fullName>
    </submittedName>
</protein>
<dbReference type="Proteomes" id="UP000053676">
    <property type="component" value="Unassembled WGS sequence"/>
</dbReference>
<feature type="region of interest" description="Disordered" evidence="1">
    <location>
        <begin position="51"/>
        <end position="70"/>
    </location>
</feature>
<reference evidence="3" key="1">
    <citation type="journal article" date="2014" name="Nat. Genet.">
        <title>Genome of the human hookworm Necator americanus.</title>
        <authorList>
            <person name="Tang Y.T."/>
            <person name="Gao X."/>
            <person name="Rosa B.A."/>
            <person name="Abubucker S."/>
            <person name="Hallsworth-Pepin K."/>
            <person name="Martin J."/>
            <person name="Tyagi R."/>
            <person name="Heizer E."/>
            <person name="Zhang X."/>
            <person name="Bhonagiri-Palsikar V."/>
            <person name="Minx P."/>
            <person name="Warren W.C."/>
            <person name="Wang Q."/>
            <person name="Zhan B."/>
            <person name="Hotez P.J."/>
            <person name="Sternberg P.W."/>
            <person name="Dougall A."/>
            <person name="Gaze S.T."/>
            <person name="Mulvenna J."/>
            <person name="Sotillo J."/>
            <person name="Ranganathan S."/>
            <person name="Rabelo E.M."/>
            <person name="Wilson R.K."/>
            <person name="Felgner P.L."/>
            <person name="Bethony J."/>
            <person name="Hawdon J.M."/>
            <person name="Gasser R.B."/>
            <person name="Loukas A."/>
            <person name="Mitreva M."/>
        </authorList>
    </citation>
    <scope>NUCLEOTIDE SEQUENCE [LARGE SCALE GENOMIC DNA]</scope>
</reference>
<evidence type="ECO:0000313" key="3">
    <source>
        <dbReference type="Proteomes" id="UP000053676"/>
    </source>
</evidence>
<evidence type="ECO:0000313" key="2">
    <source>
        <dbReference type="EMBL" id="ETN80422.1"/>
    </source>
</evidence>
<sequence>MHSVQVEVQYVYIAEALCEYGRAMGYWNQPELLQMFTKFKTSFDEYVARLPVPGQPPAQMPAQQQNAPPP</sequence>
<dbReference type="KEGG" id="nai:NECAME_09212"/>
<dbReference type="OrthoDB" id="5873159at2759"/>
<keyword evidence="3" id="KW-1185">Reference proteome</keyword>